<organism evidence="7 8">
    <name type="scientific">Paramormyrops kingsleyae</name>
    <dbReference type="NCBI Taxonomy" id="1676925"/>
    <lineage>
        <taxon>Eukaryota</taxon>
        <taxon>Metazoa</taxon>
        <taxon>Chordata</taxon>
        <taxon>Craniata</taxon>
        <taxon>Vertebrata</taxon>
        <taxon>Euteleostomi</taxon>
        <taxon>Actinopterygii</taxon>
        <taxon>Neopterygii</taxon>
        <taxon>Teleostei</taxon>
        <taxon>Osteoglossocephala</taxon>
        <taxon>Osteoglossomorpha</taxon>
        <taxon>Osteoglossiformes</taxon>
        <taxon>Mormyridae</taxon>
        <taxon>Paramormyrops</taxon>
    </lineage>
</organism>
<evidence type="ECO:0000256" key="5">
    <source>
        <dbReference type="SAM" id="Phobius"/>
    </source>
</evidence>
<keyword evidence="3 5" id="KW-1133">Transmembrane helix</keyword>
<dbReference type="PANTHER" id="PTHR46916:SF1">
    <property type="entry name" value="TRANSMEMBRANE PROTEIN 205"/>
    <property type="match status" value="1"/>
</dbReference>
<sequence>MPTDREPSITAKLLHLLFLSTFWGMQIWVTFISFVMGNSLNRHTYGFIQSRLFPFYLHIGSACAFFNLTIFSMYHPYELLNEKDTFQLIIFFVCVTVAAINSQWFGQMTSEMMADMHLIEQACGLGQDIGLSSNREAYANLCESDPKYKKLTSRLWLYQILSSLCNLCCIVCNGYSLYYLAEKL</sequence>
<accession>A0A3B3R601</accession>
<evidence type="ECO:0000256" key="4">
    <source>
        <dbReference type="ARBA" id="ARBA00023136"/>
    </source>
</evidence>
<comment type="subcellular location">
    <subcellularLocation>
        <location evidence="1">Membrane</location>
    </subcellularLocation>
</comment>
<dbReference type="AlphaFoldDB" id="A0A3B3R601"/>
<feature type="transmembrane region" description="Helical" evidence="5">
    <location>
        <begin position="55"/>
        <end position="74"/>
    </location>
</feature>
<protein>
    <submittedName>
        <fullName evidence="7">Si:ch211-121a2.4</fullName>
    </submittedName>
</protein>
<reference evidence="7" key="2">
    <citation type="submission" date="2025-09" db="UniProtKB">
        <authorList>
            <consortium name="Ensembl"/>
        </authorList>
    </citation>
    <scope>IDENTIFICATION</scope>
</reference>
<name>A0A3B3R601_9TELE</name>
<proteinExistence type="predicted"/>
<dbReference type="Pfam" id="PF13664">
    <property type="entry name" value="DUF4149"/>
    <property type="match status" value="1"/>
</dbReference>
<dbReference type="GeneTree" id="ENSGT00390000016298"/>
<feature type="transmembrane region" description="Helical" evidence="5">
    <location>
        <begin position="155"/>
        <end position="181"/>
    </location>
</feature>
<evidence type="ECO:0000256" key="3">
    <source>
        <dbReference type="ARBA" id="ARBA00022989"/>
    </source>
</evidence>
<evidence type="ECO:0000256" key="1">
    <source>
        <dbReference type="ARBA" id="ARBA00004370"/>
    </source>
</evidence>
<dbReference type="Ensembl" id="ENSPKIT00000038636.1">
    <property type="protein sequence ID" value="ENSPKIP00000014197.1"/>
    <property type="gene ID" value="ENSPKIG00000001354.1"/>
</dbReference>
<evidence type="ECO:0000259" key="6">
    <source>
        <dbReference type="Pfam" id="PF13664"/>
    </source>
</evidence>
<feature type="transmembrane region" description="Helical" evidence="5">
    <location>
        <begin position="13"/>
        <end position="35"/>
    </location>
</feature>
<reference evidence="7" key="1">
    <citation type="submission" date="2025-08" db="UniProtKB">
        <authorList>
            <consortium name="Ensembl"/>
        </authorList>
    </citation>
    <scope>IDENTIFICATION</scope>
</reference>
<evidence type="ECO:0000313" key="8">
    <source>
        <dbReference type="Proteomes" id="UP000261540"/>
    </source>
</evidence>
<keyword evidence="4 5" id="KW-0472">Membrane</keyword>
<dbReference type="PANTHER" id="PTHR46916">
    <property type="entry name" value="TRANSMEMBRANE PROTEIN 205"/>
    <property type="match status" value="1"/>
</dbReference>
<dbReference type="InterPro" id="IPR042623">
    <property type="entry name" value="TMEM205"/>
</dbReference>
<keyword evidence="8" id="KW-1185">Reference proteome</keyword>
<evidence type="ECO:0000313" key="7">
    <source>
        <dbReference type="Ensembl" id="ENSPKIP00000014197.1"/>
    </source>
</evidence>
<dbReference type="Proteomes" id="UP000261540">
    <property type="component" value="Unplaced"/>
</dbReference>
<feature type="transmembrane region" description="Helical" evidence="5">
    <location>
        <begin position="86"/>
        <end position="106"/>
    </location>
</feature>
<feature type="domain" description="TMEM205-like" evidence="6">
    <location>
        <begin position="17"/>
        <end position="117"/>
    </location>
</feature>
<dbReference type="InterPro" id="IPR025423">
    <property type="entry name" value="TMEM205-like"/>
</dbReference>
<evidence type="ECO:0000256" key="2">
    <source>
        <dbReference type="ARBA" id="ARBA00022692"/>
    </source>
</evidence>
<keyword evidence="2 5" id="KW-0812">Transmembrane</keyword>
<dbReference type="GO" id="GO:0016020">
    <property type="term" value="C:membrane"/>
    <property type="evidence" value="ECO:0007669"/>
    <property type="project" value="UniProtKB-SubCell"/>
</dbReference>